<dbReference type="InterPro" id="IPR007891">
    <property type="entry name" value="CHASE3"/>
</dbReference>
<dbReference type="GO" id="GO:0007165">
    <property type="term" value="P:signal transduction"/>
    <property type="evidence" value="ECO:0007669"/>
    <property type="project" value="UniProtKB-KW"/>
</dbReference>
<dbReference type="InterPro" id="IPR004089">
    <property type="entry name" value="MCPsignal_dom"/>
</dbReference>
<dbReference type="RefSeq" id="WP_147071929.1">
    <property type="nucleotide sequence ID" value="NZ_AP021884.1"/>
</dbReference>
<dbReference type="Pfam" id="PF00015">
    <property type="entry name" value="MCPsignal"/>
    <property type="match status" value="1"/>
</dbReference>
<evidence type="ECO:0000313" key="6">
    <source>
        <dbReference type="Proteomes" id="UP000321337"/>
    </source>
</evidence>
<evidence type="ECO:0000259" key="4">
    <source>
        <dbReference type="PROSITE" id="PS50111"/>
    </source>
</evidence>
<evidence type="ECO:0000313" key="5">
    <source>
        <dbReference type="EMBL" id="GEP30145.1"/>
    </source>
</evidence>
<dbReference type="Pfam" id="PF05227">
    <property type="entry name" value="CHASE3"/>
    <property type="match status" value="1"/>
</dbReference>
<dbReference type="SUPFAM" id="SSF58104">
    <property type="entry name" value="Methyl-accepting chemotaxis protein (MCP) signaling domain"/>
    <property type="match status" value="1"/>
</dbReference>
<evidence type="ECO:0000256" key="3">
    <source>
        <dbReference type="SAM" id="Phobius"/>
    </source>
</evidence>
<dbReference type="GO" id="GO:0016020">
    <property type="term" value="C:membrane"/>
    <property type="evidence" value="ECO:0007669"/>
    <property type="project" value="InterPro"/>
</dbReference>
<gene>
    <name evidence="5" type="ORF">TPL01_12830</name>
</gene>
<keyword evidence="6" id="KW-1185">Reference proteome</keyword>
<keyword evidence="3" id="KW-0472">Membrane</keyword>
<proteinExistence type="predicted"/>
<evidence type="ECO:0000256" key="2">
    <source>
        <dbReference type="PROSITE-ProRule" id="PRU00284"/>
    </source>
</evidence>
<dbReference type="PANTHER" id="PTHR32089">
    <property type="entry name" value="METHYL-ACCEPTING CHEMOTAXIS PROTEIN MCPB"/>
    <property type="match status" value="1"/>
</dbReference>
<protein>
    <recommendedName>
        <fullName evidence="4">Methyl-accepting transducer domain-containing protein</fullName>
    </recommendedName>
</protein>
<feature type="domain" description="Methyl-accepting transducer" evidence="4">
    <location>
        <begin position="215"/>
        <end position="451"/>
    </location>
</feature>
<dbReference type="SMART" id="SM00283">
    <property type="entry name" value="MA"/>
    <property type="match status" value="1"/>
</dbReference>
<feature type="transmembrane region" description="Helical" evidence="3">
    <location>
        <begin position="185"/>
        <end position="204"/>
    </location>
</feature>
<organism evidence="5 6">
    <name type="scientific">Sulfuriferula plumbiphila</name>
    <dbReference type="NCBI Taxonomy" id="171865"/>
    <lineage>
        <taxon>Bacteria</taxon>
        <taxon>Pseudomonadati</taxon>
        <taxon>Pseudomonadota</taxon>
        <taxon>Betaproteobacteria</taxon>
        <taxon>Nitrosomonadales</taxon>
        <taxon>Sulfuricellaceae</taxon>
        <taxon>Sulfuriferula</taxon>
    </lineage>
</organism>
<sequence>MKWTVGTKIGAGYALALFILAVLGMVSYRSTTGLIEAAQLKVHTHQVLANLADVLSALKDAETGQRGYLIVGDERYLEPYQTGTAAMNKAFQNLRRLTADNPNQQRSLNALEPLIAAKFSELKETIDLRKSKGFEAALQVVRTDKGKQAMDDIRKLIAGMGDEEKRLLEQRDGEVRISSEATISAIVYGIPLAFAVLALVGFLVTRSITRQLRESITLLSSSVAEILATTTQVASGSAETAGAVSETTATVEEVKQTARVASQKARYVSDSAQKTAQISQTGRKSVEDAIAGMQHIQEQMESIAESIVRLSEQSQAIGEIIATVNDLAGQSNVLAVNAAIESARAGEHGKGFGVVAQEVNSLAEQSKQATAQVRAILGDIQKATGAAVLATEQGNKAVEAGVKQTTETGEAIRLLAESINEAAQAATQIAASSQQQMVGMDQVALAMENIKQASIQNVAGTRQAEAAAQGLHELGQQLAMLIGSKAA</sequence>
<dbReference type="Gene3D" id="1.10.287.950">
    <property type="entry name" value="Methyl-accepting chemotaxis protein"/>
    <property type="match status" value="1"/>
</dbReference>
<dbReference type="EMBL" id="BKAD01000011">
    <property type="protein sequence ID" value="GEP30145.1"/>
    <property type="molecule type" value="Genomic_DNA"/>
</dbReference>
<dbReference type="CDD" id="cd19410">
    <property type="entry name" value="HK9-like_sensor"/>
    <property type="match status" value="1"/>
</dbReference>
<accession>A0A512L6N7</accession>
<comment type="caution">
    <text evidence="5">The sequence shown here is derived from an EMBL/GenBank/DDBJ whole genome shotgun (WGS) entry which is preliminary data.</text>
</comment>
<keyword evidence="3" id="KW-1133">Transmembrane helix</keyword>
<keyword evidence="1 2" id="KW-0807">Transducer</keyword>
<dbReference type="Proteomes" id="UP000321337">
    <property type="component" value="Unassembled WGS sequence"/>
</dbReference>
<evidence type="ECO:0000256" key="1">
    <source>
        <dbReference type="ARBA" id="ARBA00023224"/>
    </source>
</evidence>
<name>A0A512L6N7_9PROT</name>
<reference evidence="5 6" key="1">
    <citation type="submission" date="2019-07" db="EMBL/GenBank/DDBJ databases">
        <title>Whole genome shotgun sequence of Thiobacillus plumbophilus NBRC 107929.</title>
        <authorList>
            <person name="Hosoyama A."/>
            <person name="Uohara A."/>
            <person name="Ohji S."/>
            <person name="Ichikawa N."/>
        </authorList>
    </citation>
    <scope>NUCLEOTIDE SEQUENCE [LARGE SCALE GENOMIC DNA]</scope>
    <source>
        <strain evidence="5 6">NBRC 107929</strain>
    </source>
</reference>
<dbReference type="OrthoDB" id="8899037at2"/>
<dbReference type="PROSITE" id="PS50111">
    <property type="entry name" value="CHEMOTAXIS_TRANSDUC_2"/>
    <property type="match status" value="1"/>
</dbReference>
<dbReference type="PANTHER" id="PTHR32089:SF112">
    <property type="entry name" value="LYSOZYME-LIKE PROTEIN-RELATED"/>
    <property type="match status" value="1"/>
</dbReference>
<dbReference type="AlphaFoldDB" id="A0A512L6N7"/>
<keyword evidence="3" id="KW-0812">Transmembrane</keyword>